<protein>
    <submittedName>
        <fullName evidence="1">Uncharacterized protein</fullName>
    </submittedName>
</protein>
<dbReference type="OrthoDB" id="300833at2759"/>
<comment type="caution">
    <text evidence="1">The sequence shown here is derived from an EMBL/GenBank/DDBJ whole genome shotgun (WGS) entry which is preliminary data.</text>
</comment>
<gene>
    <name evidence="1" type="ORF">PSON_ATCC_30995.1.T0890084</name>
</gene>
<keyword evidence="2" id="KW-1185">Reference proteome</keyword>
<proteinExistence type="predicted"/>
<reference evidence="1" key="1">
    <citation type="submission" date="2021-01" db="EMBL/GenBank/DDBJ databases">
        <authorList>
            <consortium name="Genoscope - CEA"/>
            <person name="William W."/>
        </authorList>
    </citation>
    <scope>NUCLEOTIDE SEQUENCE</scope>
</reference>
<accession>A0A8S1PWQ8</accession>
<name>A0A8S1PWQ8_9CILI</name>
<evidence type="ECO:0000313" key="2">
    <source>
        <dbReference type="Proteomes" id="UP000692954"/>
    </source>
</evidence>
<dbReference type="EMBL" id="CAJJDN010000089">
    <property type="protein sequence ID" value="CAD8107576.1"/>
    <property type="molecule type" value="Genomic_DNA"/>
</dbReference>
<dbReference type="AlphaFoldDB" id="A0A8S1PWQ8"/>
<dbReference type="Proteomes" id="UP000692954">
    <property type="component" value="Unassembled WGS sequence"/>
</dbReference>
<sequence>MIKFQKLDTQQNSSQNIKVQSPKNKMIFLMLPTPVGIETQAQNIFSGSSELLKVLPNHDKGPKIDKKGQIIKHTLVGSAQQFQQEKQRRLNENKKHFLKMKTQFLSDGDSQPAVNNSYSKLTEFGSNKEQPKKSPHKIKSKEFQIIQLNEEQVQQEIIEVERRVKTNQIETLKLNQEVKSKLNKGDQLKMDKTERALINYQNTVENWETSKSKVSSRIERKQGYSMNEKIDQFRVKQEFRQLLEHLTPIEQKLGKNFWKQGLRTQEFQLNKKYPYNLEEDSKYQIDSKPPVIEIVRRPNSCVKDYLPYSTFTSRFYLNKKIKENQNMFEKLLPQNIEKIDHLQLEGQNILNQEINSVRNPRDSFVKITNIINNVDSKTYIKKIPIQQELLQPDEIIESNYNKKYIINTGQFGGLKGFF</sequence>
<evidence type="ECO:0000313" key="1">
    <source>
        <dbReference type="EMBL" id="CAD8107576.1"/>
    </source>
</evidence>
<organism evidence="1 2">
    <name type="scientific">Paramecium sonneborni</name>
    <dbReference type="NCBI Taxonomy" id="65129"/>
    <lineage>
        <taxon>Eukaryota</taxon>
        <taxon>Sar</taxon>
        <taxon>Alveolata</taxon>
        <taxon>Ciliophora</taxon>
        <taxon>Intramacronucleata</taxon>
        <taxon>Oligohymenophorea</taxon>
        <taxon>Peniculida</taxon>
        <taxon>Parameciidae</taxon>
        <taxon>Paramecium</taxon>
    </lineage>
</organism>